<dbReference type="Gene3D" id="1.10.10.10">
    <property type="entry name" value="Winged helix-like DNA-binding domain superfamily/Winged helix DNA-binding domain"/>
    <property type="match status" value="1"/>
</dbReference>
<reference evidence="3 4" key="1">
    <citation type="submission" date="2019-07" db="EMBL/GenBank/DDBJ databases">
        <title>Whole genome shotgun sequence of Skermanella aerolata NBRC 106429.</title>
        <authorList>
            <person name="Hosoyama A."/>
            <person name="Uohara A."/>
            <person name="Ohji S."/>
            <person name="Ichikawa N."/>
        </authorList>
    </citation>
    <scope>NUCLEOTIDE SEQUENCE [LARGE SCALE GENOMIC DNA]</scope>
    <source>
        <strain evidence="3 4">NBRC 106429</strain>
    </source>
</reference>
<dbReference type="InterPro" id="IPR036388">
    <property type="entry name" value="WH-like_DNA-bd_sf"/>
</dbReference>
<evidence type="ECO:0000256" key="1">
    <source>
        <dbReference type="SAM" id="MobiDB-lite"/>
    </source>
</evidence>
<sequence>MINAIKMPIGSQQSQPSTGEVHEGMATLLPAEQEAIMLVCVKGFSYRDAAYKLGISSEALQEHLLRGRLALIAKLKLKG</sequence>
<keyword evidence="4" id="KW-1185">Reference proteome</keyword>
<dbReference type="Pfam" id="PF08281">
    <property type="entry name" value="Sigma70_r4_2"/>
    <property type="match status" value="1"/>
</dbReference>
<dbReference type="AlphaFoldDB" id="A0A512DU64"/>
<name>A0A512DU64_9PROT</name>
<protein>
    <recommendedName>
        <fullName evidence="2">RNA polymerase sigma factor 70 region 4 type 2 domain-containing protein</fullName>
    </recommendedName>
</protein>
<dbReference type="GO" id="GO:0006352">
    <property type="term" value="P:DNA-templated transcription initiation"/>
    <property type="evidence" value="ECO:0007669"/>
    <property type="project" value="InterPro"/>
</dbReference>
<proteinExistence type="predicted"/>
<dbReference type="InterPro" id="IPR013249">
    <property type="entry name" value="RNA_pol_sigma70_r4_t2"/>
</dbReference>
<evidence type="ECO:0000313" key="3">
    <source>
        <dbReference type="EMBL" id="GEO40008.1"/>
    </source>
</evidence>
<feature type="region of interest" description="Disordered" evidence="1">
    <location>
        <begin position="1"/>
        <end position="21"/>
    </location>
</feature>
<dbReference type="GO" id="GO:0016987">
    <property type="term" value="F:sigma factor activity"/>
    <property type="evidence" value="ECO:0007669"/>
    <property type="project" value="InterPro"/>
</dbReference>
<dbReference type="OrthoDB" id="9797134at2"/>
<gene>
    <name evidence="3" type="ORF">SAE02_41560</name>
</gene>
<dbReference type="RefSeq" id="WP_044433718.1">
    <property type="nucleotide sequence ID" value="NZ_BJYZ01000019.1"/>
</dbReference>
<dbReference type="EMBL" id="BJYZ01000019">
    <property type="protein sequence ID" value="GEO40008.1"/>
    <property type="molecule type" value="Genomic_DNA"/>
</dbReference>
<feature type="domain" description="RNA polymerase sigma factor 70 region 4 type 2" evidence="2">
    <location>
        <begin position="20"/>
        <end position="71"/>
    </location>
</feature>
<dbReference type="InterPro" id="IPR013324">
    <property type="entry name" value="RNA_pol_sigma_r3/r4-like"/>
</dbReference>
<dbReference type="GO" id="GO:0003677">
    <property type="term" value="F:DNA binding"/>
    <property type="evidence" value="ECO:0007669"/>
    <property type="project" value="InterPro"/>
</dbReference>
<dbReference type="SUPFAM" id="SSF88659">
    <property type="entry name" value="Sigma3 and sigma4 domains of RNA polymerase sigma factors"/>
    <property type="match status" value="1"/>
</dbReference>
<organism evidence="3 4">
    <name type="scientific">Skermanella aerolata</name>
    <dbReference type="NCBI Taxonomy" id="393310"/>
    <lineage>
        <taxon>Bacteria</taxon>
        <taxon>Pseudomonadati</taxon>
        <taxon>Pseudomonadota</taxon>
        <taxon>Alphaproteobacteria</taxon>
        <taxon>Rhodospirillales</taxon>
        <taxon>Azospirillaceae</taxon>
        <taxon>Skermanella</taxon>
    </lineage>
</organism>
<accession>A0A512DU64</accession>
<dbReference type="Proteomes" id="UP000321523">
    <property type="component" value="Unassembled WGS sequence"/>
</dbReference>
<evidence type="ECO:0000259" key="2">
    <source>
        <dbReference type="Pfam" id="PF08281"/>
    </source>
</evidence>
<comment type="caution">
    <text evidence="3">The sequence shown here is derived from an EMBL/GenBank/DDBJ whole genome shotgun (WGS) entry which is preliminary data.</text>
</comment>
<evidence type="ECO:0000313" key="4">
    <source>
        <dbReference type="Proteomes" id="UP000321523"/>
    </source>
</evidence>